<keyword evidence="1" id="KW-0175">Coiled coil</keyword>
<dbReference type="EMBL" id="CP001160">
    <property type="protein sequence ID" value="ACI64772.1"/>
    <property type="molecule type" value="Genomic_DNA"/>
</dbReference>
<evidence type="ECO:0000256" key="2">
    <source>
        <dbReference type="SAM" id="MobiDB-lite"/>
    </source>
</evidence>
<dbReference type="OMA" id="ALDQSWW"/>
<dbReference type="KEGG" id="tps:THAPS_6720"/>
<proteinExistence type="predicted"/>
<feature type="compositionally biased region" description="Polar residues" evidence="2">
    <location>
        <begin position="406"/>
        <end position="421"/>
    </location>
</feature>
<feature type="region of interest" description="Disordered" evidence="2">
    <location>
        <begin position="656"/>
        <end position="677"/>
    </location>
</feature>
<feature type="compositionally biased region" description="Polar residues" evidence="2">
    <location>
        <begin position="202"/>
        <end position="222"/>
    </location>
</feature>
<reference evidence="3 4" key="2">
    <citation type="journal article" date="2008" name="Nature">
        <title>The Phaeodactylum genome reveals the evolutionary history of diatom genomes.</title>
        <authorList>
            <person name="Bowler C."/>
            <person name="Allen A.E."/>
            <person name="Badger J.H."/>
            <person name="Grimwood J."/>
            <person name="Jabbari K."/>
            <person name="Kuo A."/>
            <person name="Maheswari U."/>
            <person name="Martens C."/>
            <person name="Maumus F."/>
            <person name="Otillar R.P."/>
            <person name="Rayko E."/>
            <person name="Salamov A."/>
            <person name="Vandepoele K."/>
            <person name="Beszteri B."/>
            <person name="Gruber A."/>
            <person name="Heijde M."/>
            <person name="Katinka M."/>
            <person name="Mock T."/>
            <person name="Valentin K."/>
            <person name="Verret F."/>
            <person name="Berges J.A."/>
            <person name="Brownlee C."/>
            <person name="Cadoret J.P."/>
            <person name="Chiovitti A."/>
            <person name="Choi C.J."/>
            <person name="Coesel S."/>
            <person name="De Martino A."/>
            <person name="Detter J.C."/>
            <person name="Durkin C."/>
            <person name="Falciatore A."/>
            <person name="Fournet J."/>
            <person name="Haruta M."/>
            <person name="Huysman M.J."/>
            <person name="Jenkins B.D."/>
            <person name="Jiroutova K."/>
            <person name="Jorgensen R.E."/>
            <person name="Joubert Y."/>
            <person name="Kaplan A."/>
            <person name="Kroger N."/>
            <person name="Kroth P.G."/>
            <person name="La Roche J."/>
            <person name="Lindquist E."/>
            <person name="Lommer M."/>
            <person name="Martin-Jezequel V."/>
            <person name="Lopez P.J."/>
            <person name="Lucas S."/>
            <person name="Mangogna M."/>
            <person name="McGinnis K."/>
            <person name="Medlin L.K."/>
            <person name="Montsant A."/>
            <person name="Oudot-Le Secq M.P."/>
            <person name="Napoli C."/>
            <person name="Obornik M."/>
            <person name="Parker M.S."/>
            <person name="Petit J.L."/>
            <person name="Porcel B.M."/>
            <person name="Poulsen N."/>
            <person name="Robison M."/>
            <person name="Rychlewski L."/>
            <person name="Rynearson T.A."/>
            <person name="Schmutz J."/>
            <person name="Shapiro H."/>
            <person name="Siaut M."/>
            <person name="Stanley M."/>
            <person name="Sussman M.R."/>
            <person name="Taylor A.R."/>
            <person name="Vardi A."/>
            <person name="von Dassow P."/>
            <person name="Vyverman W."/>
            <person name="Willis A."/>
            <person name="Wyrwicz L.S."/>
            <person name="Rokhsar D.S."/>
            <person name="Weissenbach J."/>
            <person name="Armbrust E.V."/>
            <person name="Green B.R."/>
            <person name="Van de Peer Y."/>
            <person name="Grigoriev I.V."/>
        </authorList>
    </citation>
    <scope>NUCLEOTIDE SEQUENCE [LARGE SCALE GENOMIC DNA]</scope>
    <source>
        <strain evidence="3 4">CCMP1335</strain>
    </source>
</reference>
<keyword evidence="4" id="KW-1185">Reference proteome</keyword>
<dbReference type="RefSeq" id="XP_002296055.1">
    <property type="nucleotide sequence ID" value="XM_002296019.1"/>
</dbReference>
<gene>
    <name evidence="3" type="ORF">THAPS_6720</name>
</gene>
<feature type="region of interest" description="Disordered" evidence="2">
    <location>
        <begin position="406"/>
        <end position="432"/>
    </location>
</feature>
<dbReference type="PaxDb" id="35128-Thaps6720"/>
<evidence type="ECO:0000313" key="3">
    <source>
        <dbReference type="EMBL" id="ACI64772.1"/>
    </source>
</evidence>
<feature type="region of interest" description="Disordered" evidence="2">
    <location>
        <begin position="559"/>
        <end position="624"/>
    </location>
</feature>
<reference evidence="3 4" key="1">
    <citation type="journal article" date="2004" name="Science">
        <title>The genome of the diatom Thalassiosira pseudonana: ecology, evolution, and metabolism.</title>
        <authorList>
            <person name="Armbrust E.V."/>
            <person name="Berges J.A."/>
            <person name="Bowler C."/>
            <person name="Green B.R."/>
            <person name="Martinez D."/>
            <person name="Putnam N.H."/>
            <person name="Zhou S."/>
            <person name="Allen A.E."/>
            <person name="Apt K.E."/>
            <person name="Bechner M."/>
            <person name="Brzezinski M.A."/>
            <person name="Chaal B.K."/>
            <person name="Chiovitti A."/>
            <person name="Davis A.K."/>
            <person name="Demarest M.S."/>
            <person name="Detter J.C."/>
            <person name="Glavina T."/>
            <person name="Goodstein D."/>
            <person name="Hadi M.Z."/>
            <person name="Hellsten U."/>
            <person name="Hildebrand M."/>
            <person name="Jenkins B.D."/>
            <person name="Jurka J."/>
            <person name="Kapitonov V.V."/>
            <person name="Kroger N."/>
            <person name="Lau W.W."/>
            <person name="Lane T.W."/>
            <person name="Larimer F.W."/>
            <person name="Lippmeier J.C."/>
            <person name="Lucas S."/>
            <person name="Medina M."/>
            <person name="Montsant A."/>
            <person name="Obornik M."/>
            <person name="Parker M.S."/>
            <person name="Palenik B."/>
            <person name="Pazour G.J."/>
            <person name="Richardson P.M."/>
            <person name="Rynearson T.A."/>
            <person name="Saito M.A."/>
            <person name="Schwartz D.C."/>
            <person name="Thamatrakoln K."/>
            <person name="Valentin K."/>
            <person name="Vardi A."/>
            <person name="Wilkerson F.P."/>
            <person name="Rokhsar D.S."/>
        </authorList>
    </citation>
    <scope>NUCLEOTIDE SEQUENCE [LARGE SCALE GENOMIC DNA]</scope>
    <source>
        <strain evidence="3 4">CCMP1335</strain>
    </source>
</reference>
<dbReference type="InParanoid" id="B5YMA3"/>
<feature type="coiled-coil region" evidence="1">
    <location>
        <begin position="683"/>
        <end position="727"/>
    </location>
</feature>
<feature type="compositionally biased region" description="Low complexity" evidence="2">
    <location>
        <begin position="20"/>
        <end position="30"/>
    </location>
</feature>
<dbReference type="GeneID" id="7446188"/>
<feature type="compositionally biased region" description="Low complexity" evidence="2">
    <location>
        <begin position="94"/>
        <end position="119"/>
    </location>
</feature>
<organism evidence="3 4">
    <name type="scientific">Thalassiosira pseudonana</name>
    <name type="common">Marine diatom</name>
    <name type="synonym">Cyclotella nana</name>
    <dbReference type="NCBI Taxonomy" id="35128"/>
    <lineage>
        <taxon>Eukaryota</taxon>
        <taxon>Sar</taxon>
        <taxon>Stramenopiles</taxon>
        <taxon>Ochrophyta</taxon>
        <taxon>Bacillariophyta</taxon>
        <taxon>Coscinodiscophyceae</taxon>
        <taxon>Thalassiosirophycidae</taxon>
        <taxon>Thalassiosirales</taxon>
        <taxon>Thalassiosiraceae</taxon>
        <taxon>Thalassiosira</taxon>
    </lineage>
</organism>
<dbReference type="Proteomes" id="UP000001449">
    <property type="component" value="Chromosome 7"/>
</dbReference>
<protein>
    <submittedName>
        <fullName evidence="3">Uncharacterized protein</fullName>
    </submittedName>
</protein>
<dbReference type="eggNOG" id="ENOG502SGGU">
    <property type="taxonomic scope" value="Eukaryota"/>
</dbReference>
<evidence type="ECO:0000256" key="1">
    <source>
        <dbReference type="SAM" id="Coils"/>
    </source>
</evidence>
<dbReference type="HOGENOM" id="CLU_342750_0_0_1"/>
<feature type="compositionally biased region" description="Low complexity" evidence="2">
    <location>
        <begin position="422"/>
        <end position="432"/>
    </location>
</feature>
<feature type="region of interest" description="Disordered" evidence="2">
    <location>
        <begin position="201"/>
        <end position="222"/>
    </location>
</feature>
<dbReference type="AlphaFoldDB" id="B5YMA3"/>
<feature type="compositionally biased region" description="Low complexity" evidence="2">
    <location>
        <begin position="51"/>
        <end position="66"/>
    </location>
</feature>
<sequence length="827" mass="90074">MEPIQPASLPSPTAKRIPISQSASSSASRQSAHHTANVTSHSHHPFHTHKTNSPTMSPSQTSQPQNRGLMYNNLIPGHYRYGAAPPAPPPGPLSAQHMQSSQSSHHAQQQQQQYQHQTYSHINTSQSQLSGNNIHQPRRSVQPTYSNTINSVCSSSQVSTGEYYLQVSEPDEEEDDLLVIATSDMMEDDDEQYYRPFRHDSSGISVGNSNSQHSLSGYGSKATNQRINTSTQNKEQVNVEPPTKPVDLLATLLSGPAYNSTNDDDVTTLIEAAASKSREARSMTNSLATKQTKGEASGKANESDNDRYVATAKAHTKAAYAFQKVYRALLGMDKKKSISSETTILRSNDQHRIAGTLAPSEELAKSMLVLANGHARMATSLGTMGVKWNMGNVDAFGALFSKEYGTSNDNSNSNSKEATATSSSHDSPSNNKSLLQHERLRMAVRGALDTGNHEEDITNSTFLARSTLFNNNSRNGVPKKQKAKPKGGSTDGKGGNEVNPVDDLMKLEKELRDIDMALKMGNSVASLGAAVSSRPDGSFCVVPPGSSYMSSSSMWTSGILGAGGGNTQQKQHHDRSNPIPPKGATGVRSRANHLQNFLGGGRLPSNAHPTTPSAASPHQSRAGEQITPNALDQSWWGGGQGSMMSSVLASSAINTATASHQRAPPNPSNQNSPRRDSANTKQLMQLMESLNRLGNENAQLMREVEEAKAARAEAKNATDMMDKFKQEYSHKFAKVKEALEMYPKHHGPDNPVNNSAYMKSASVIEMQKRDQMIKKLAADLRKERDDAKKKDAALRKYEGFYREVKARSAEKARQRQLQEEQKAKQQK</sequence>
<feature type="region of interest" description="Disordered" evidence="2">
    <location>
        <begin position="805"/>
        <end position="827"/>
    </location>
</feature>
<feature type="compositionally biased region" description="Basic residues" evidence="2">
    <location>
        <begin position="41"/>
        <end position="50"/>
    </location>
</feature>
<feature type="compositionally biased region" description="Polar residues" evidence="2">
    <location>
        <begin position="607"/>
        <end position="619"/>
    </location>
</feature>
<name>B5YMA3_THAPS</name>
<feature type="region of interest" description="Disordered" evidence="2">
    <location>
        <begin position="275"/>
        <end position="304"/>
    </location>
</feature>
<evidence type="ECO:0000313" key="4">
    <source>
        <dbReference type="Proteomes" id="UP000001449"/>
    </source>
</evidence>
<feature type="region of interest" description="Disordered" evidence="2">
    <location>
        <begin position="1"/>
        <end position="119"/>
    </location>
</feature>
<accession>B5YMA3</accession>
<feature type="region of interest" description="Disordered" evidence="2">
    <location>
        <begin position="469"/>
        <end position="500"/>
    </location>
</feature>